<reference evidence="1 2" key="1">
    <citation type="submission" date="2019-09" db="EMBL/GenBank/DDBJ databases">
        <title>Complete genome sequence of Sporolactobacillus terrae 70-3.</title>
        <authorList>
            <person name="Tanaka N."/>
            <person name="Shiwa Y."/>
            <person name="Fujita N."/>
            <person name="Tanasupawat S."/>
        </authorList>
    </citation>
    <scope>NUCLEOTIDE SEQUENCE [LARGE SCALE GENOMIC DNA]</scope>
    <source>
        <strain evidence="1 2">70-3</strain>
    </source>
</reference>
<dbReference type="Proteomes" id="UP000326951">
    <property type="component" value="Chromosome"/>
</dbReference>
<gene>
    <name evidence="1" type="ORF">St703_18460</name>
</gene>
<dbReference type="EMBL" id="AP021853">
    <property type="protein sequence ID" value="BBN99141.1"/>
    <property type="molecule type" value="Genomic_DNA"/>
</dbReference>
<protein>
    <submittedName>
        <fullName evidence="1">Uncharacterized protein</fullName>
    </submittedName>
</protein>
<proteinExistence type="predicted"/>
<dbReference type="Pfam" id="PF20116">
    <property type="entry name" value="DUF6506"/>
    <property type="match status" value="1"/>
</dbReference>
<sequence length="105" mass="10834">MGEMAEVKAAFLFIGPEINTAQAQAQIKTPVINLKVVGVQNYEEAVNAAVALADEGIKCIELCGGFGNEGVGKISAAVRGKAAVGVVRFDHHPGLGFTSGDEAFC</sequence>
<organism evidence="1 2">
    <name type="scientific">Sporolactobacillus terrae</name>
    <dbReference type="NCBI Taxonomy" id="269673"/>
    <lineage>
        <taxon>Bacteria</taxon>
        <taxon>Bacillati</taxon>
        <taxon>Bacillota</taxon>
        <taxon>Bacilli</taxon>
        <taxon>Bacillales</taxon>
        <taxon>Sporolactobacillaceae</taxon>
        <taxon>Sporolactobacillus</taxon>
    </lineage>
</organism>
<evidence type="ECO:0000313" key="2">
    <source>
        <dbReference type="Proteomes" id="UP000326951"/>
    </source>
</evidence>
<dbReference type="AlphaFoldDB" id="A0A5K7WWT2"/>
<name>A0A5K7WWT2_9BACL</name>
<dbReference type="InterPro" id="IPR045441">
    <property type="entry name" value="DUF6506"/>
</dbReference>
<accession>A0A5K7WWT2</accession>
<evidence type="ECO:0000313" key="1">
    <source>
        <dbReference type="EMBL" id="BBN99141.1"/>
    </source>
</evidence>